<sequence length="498" mass="53940">MTRHPASPLTPARPDRFPLAPGLEISRALTGLWQVADIERKSGPIDPDLGADWLEAYVRDGFTTFDMADHYGTSELITGRLLARCANGSADRPLAFTKWCPEPGPMTADVVRAGVEERLARLGTDRIDLLQFHWWSFEHPGWLDALHELARLRAEGLIREIGVTNFDAAHLHLALADGIPLATNQVSFSLVDRRAAGQLAEVCSAHGVHLLAYGTLCGGFLSGRWLGQPEPHDIEDWSKMKYKRFIDTIGGWTAFQGILTAAGSIAAKHGVSISNVATRWVLEQKAVAGVIIGARLGEAMHTADNLKLFGFRLDAEDHARLEAAFAATQPVPGDCGDEYRKPPFLTASGDLSHHLSEMPRASTTELTPHRPGGLRVLTGSEWEDIAGYCRAQRIGDRILVSGTTATAGASRPVAPQDAAAQTTYILDKIQSALTALGASAEDVVRTRVYLTDPDDALPVSRAHGRVFGEIKPANTLLAVARLIGDYKVEIEAEAIIRP</sequence>
<dbReference type="Proteomes" id="UP000586722">
    <property type="component" value="Unassembled WGS sequence"/>
</dbReference>
<dbReference type="Gene3D" id="3.20.20.100">
    <property type="entry name" value="NADP-dependent oxidoreductase domain"/>
    <property type="match status" value="1"/>
</dbReference>
<dbReference type="InterPro" id="IPR035959">
    <property type="entry name" value="RutC-like_sf"/>
</dbReference>
<organism evidence="2 3">
    <name type="scientific">Pannonibacter tanglangensis</name>
    <dbReference type="NCBI Taxonomy" id="2750084"/>
    <lineage>
        <taxon>Bacteria</taxon>
        <taxon>Pseudomonadati</taxon>
        <taxon>Pseudomonadota</taxon>
        <taxon>Alphaproteobacteria</taxon>
        <taxon>Hyphomicrobiales</taxon>
        <taxon>Stappiaceae</taxon>
        <taxon>Pannonibacter</taxon>
    </lineage>
</organism>
<gene>
    <name evidence="2" type="ORF">GWI72_16885</name>
</gene>
<dbReference type="CDD" id="cd06154">
    <property type="entry name" value="YjgF_YER057c_UK114_like_6"/>
    <property type="match status" value="1"/>
</dbReference>
<reference evidence="3" key="1">
    <citation type="submission" date="2020-01" db="EMBL/GenBank/DDBJ databases">
        <authorList>
            <person name="Fang Y."/>
            <person name="Sun R."/>
            <person name="Nie L."/>
            <person name="He J."/>
            <person name="Hao L."/>
            <person name="Wang L."/>
            <person name="Su S."/>
            <person name="Lv E."/>
            <person name="Zhang Z."/>
            <person name="Xie R."/>
            <person name="Liu H."/>
        </authorList>
    </citation>
    <scope>NUCLEOTIDE SEQUENCE [LARGE SCALE GENOMIC DNA]</scope>
    <source>
        <strain evidence="3">XCT-53</strain>
    </source>
</reference>
<keyword evidence="3" id="KW-1185">Reference proteome</keyword>
<dbReference type="SUPFAM" id="SSF55298">
    <property type="entry name" value="YjgF-like"/>
    <property type="match status" value="1"/>
</dbReference>
<evidence type="ECO:0000313" key="2">
    <source>
        <dbReference type="EMBL" id="NBN79955.1"/>
    </source>
</evidence>
<dbReference type="RefSeq" id="WP_161709414.1">
    <property type="nucleotide sequence ID" value="NZ_JAABLQ010000002.1"/>
</dbReference>
<dbReference type="InterPro" id="IPR006175">
    <property type="entry name" value="YjgF/YER057c/UK114"/>
</dbReference>
<dbReference type="PANTHER" id="PTHR43147:SF2">
    <property type="entry name" value="NADP-DEPENDENT OXIDOREDUCTASE DOMAIN-CONTAINING PROTEIN"/>
    <property type="match status" value="1"/>
</dbReference>
<dbReference type="PANTHER" id="PTHR43147">
    <property type="entry name" value="PROTEIN TAS"/>
    <property type="match status" value="1"/>
</dbReference>
<feature type="domain" description="NADP-dependent oxidoreductase" evidence="1">
    <location>
        <begin position="31"/>
        <end position="324"/>
    </location>
</feature>
<dbReference type="InterPro" id="IPR023210">
    <property type="entry name" value="NADP_OxRdtase_dom"/>
</dbReference>
<dbReference type="AlphaFoldDB" id="A0A7X5F552"/>
<dbReference type="EMBL" id="JAABLQ010000002">
    <property type="protein sequence ID" value="NBN79955.1"/>
    <property type="molecule type" value="Genomic_DNA"/>
</dbReference>
<dbReference type="GO" id="GO:0016491">
    <property type="term" value="F:oxidoreductase activity"/>
    <property type="evidence" value="ECO:0007669"/>
    <property type="project" value="InterPro"/>
</dbReference>
<dbReference type="SUPFAM" id="SSF51430">
    <property type="entry name" value="NAD(P)-linked oxidoreductase"/>
    <property type="match status" value="1"/>
</dbReference>
<proteinExistence type="predicted"/>
<comment type="caution">
    <text evidence="2">The sequence shown here is derived from an EMBL/GenBank/DDBJ whole genome shotgun (WGS) entry which is preliminary data.</text>
</comment>
<dbReference type="InterPro" id="IPR036812">
    <property type="entry name" value="NAD(P)_OxRdtase_dom_sf"/>
</dbReference>
<dbReference type="Pfam" id="PF00248">
    <property type="entry name" value="Aldo_ket_red"/>
    <property type="match status" value="1"/>
</dbReference>
<evidence type="ECO:0000313" key="3">
    <source>
        <dbReference type="Proteomes" id="UP000586722"/>
    </source>
</evidence>
<dbReference type="Gene3D" id="3.30.1330.40">
    <property type="entry name" value="RutC-like"/>
    <property type="match status" value="1"/>
</dbReference>
<dbReference type="PRINTS" id="PR00069">
    <property type="entry name" value="ALDKETRDTASE"/>
</dbReference>
<evidence type="ECO:0000259" key="1">
    <source>
        <dbReference type="Pfam" id="PF00248"/>
    </source>
</evidence>
<dbReference type="CDD" id="cd19101">
    <property type="entry name" value="AKR_unchar"/>
    <property type="match status" value="1"/>
</dbReference>
<dbReference type="InterPro" id="IPR020471">
    <property type="entry name" value="AKR"/>
</dbReference>
<dbReference type="Pfam" id="PF01042">
    <property type="entry name" value="Ribonuc_L-PSP"/>
    <property type="match status" value="1"/>
</dbReference>
<name>A0A7X5F552_9HYPH</name>
<protein>
    <submittedName>
        <fullName evidence="2">Aldo/keto reductase</fullName>
    </submittedName>
</protein>
<accession>A0A7X5F552</accession>